<dbReference type="SUPFAM" id="SSF52091">
    <property type="entry name" value="SpoIIaa-like"/>
    <property type="match status" value="1"/>
</dbReference>
<keyword evidence="3 5" id="KW-1133">Transmembrane helix</keyword>
<keyword evidence="2 5" id="KW-0812">Transmembrane</keyword>
<feature type="transmembrane region" description="Helical" evidence="5">
    <location>
        <begin position="44"/>
        <end position="63"/>
    </location>
</feature>
<accession>A0A1N6N2Y2</accession>
<dbReference type="PANTHER" id="PTHR11814">
    <property type="entry name" value="SULFATE TRANSPORTER"/>
    <property type="match status" value="1"/>
</dbReference>
<keyword evidence="4 5" id="KW-0472">Membrane</keyword>
<feature type="transmembrane region" description="Helical" evidence="5">
    <location>
        <begin position="75"/>
        <end position="93"/>
    </location>
</feature>
<feature type="transmembrane region" description="Helical" evidence="5">
    <location>
        <begin position="21"/>
        <end position="38"/>
    </location>
</feature>
<keyword evidence="8" id="KW-1185">Reference proteome</keyword>
<feature type="transmembrane region" description="Helical" evidence="5">
    <location>
        <begin position="131"/>
        <end position="151"/>
    </location>
</feature>
<dbReference type="AlphaFoldDB" id="A0A1N6N2Y2"/>
<name>A0A1N6N2Y2_9GAMM</name>
<dbReference type="InterPro" id="IPR011547">
    <property type="entry name" value="SLC26A/SulP_dom"/>
</dbReference>
<feature type="transmembrane region" description="Helical" evidence="5">
    <location>
        <begin position="99"/>
        <end position="119"/>
    </location>
</feature>
<evidence type="ECO:0000256" key="3">
    <source>
        <dbReference type="ARBA" id="ARBA00022989"/>
    </source>
</evidence>
<dbReference type="Proteomes" id="UP000241788">
    <property type="component" value="Unassembled WGS sequence"/>
</dbReference>
<dbReference type="InterPro" id="IPR036513">
    <property type="entry name" value="STAS_dom_sf"/>
</dbReference>
<evidence type="ECO:0000256" key="4">
    <source>
        <dbReference type="ARBA" id="ARBA00023136"/>
    </source>
</evidence>
<reference evidence="8" key="1">
    <citation type="submission" date="2017-01" db="EMBL/GenBank/DDBJ databases">
        <authorList>
            <person name="Varghese N."/>
            <person name="Submissions S."/>
        </authorList>
    </citation>
    <scope>NUCLEOTIDE SEQUENCE [LARGE SCALE GENOMIC DNA]</scope>
    <source>
        <strain evidence="8">UM1</strain>
    </source>
</reference>
<organism evidence="7 8">
    <name type="scientific">Solilutibacter tolerans</name>
    <dbReference type="NCBI Taxonomy" id="1604334"/>
    <lineage>
        <taxon>Bacteria</taxon>
        <taxon>Pseudomonadati</taxon>
        <taxon>Pseudomonadota</taxon>
        <taxon>Gammaproteobacteria</taxon>
        <taxon>Lysobacterales</taxon>
        <taxon>Lysobacteraceae</taxon>
        <taxon>Solilutibacter</taxon>
    </lineage>
</organism>
<sequence>MTGRTLPGGYRLADLKGDLSGGLVAGVIALPLALAFGVQSGLGAAAGLYGAIALGILAAALGGTRTQASGPTGPMTVVSASVVATAIATTGSLEAGLGIALLAFLCGGVLQILLGLVGVGRYVKFFPYPVVSGFMSGVGLIIIVLQLWPFLGSASPKSPSEVFTRIAEPIAAVNWSAVMLGAITVAVFYLFPRVTKAVPAVLVALLTGTLVAVAGRLDVPNVGAIPNAIPAVQVGQILSVSPEHYVLVMGFGITLALLGSIDSLLTSVIADNITKTKHDSRRELIGQGIGNSVAAVFGGIPGAGATKGTVVNINAGGTTRLSGVVHGLFLLAVLLGLGRFAAYIPLSVLAGLLIPVGLSIIDYKGLRHLARIPRADAAVLLIVMAMTVFGNLIHAVAVGVVLASILFMKKMSDLTEANSHVAELTDEPWADEEKTLGAHPGQIYIKHMYGPLFFGSASRFQDMAGAIDASAAMLVIRMEEVPYVDQSGLYALEHVALDLRRRGAELALTGVREQPLAMLRDLRIVPDLISEDLVFADMESLSAWLTRRRATTRQNERSNVAIGVT</sequence>
<evidence type="ECO:0000259" key="6">
    <source>
        <dbReference type="PROSITE" id="PS50801"/>
    </source>
</evidence>
<feature type="transmembrane region" description="Helical" evidence="5">
    <location>
        <begin position="198"/>
        <end position="217"/>
    </location>
</feature>
<feature type="transmembrane region" description="Helical" evidence="5">
    <location>
        <begin position="245"/>
        <end position="270"/>
    </location>
</feature>
<protein>
    <submittedName>
        <fullName evidence="7">Sulfate permease, SulP family</fullName>
    </submittedName>
</protein>
<dbReference type="GO" id="GO:0055085">
    <property type="term" value="P:transmembrane transport"/>
    <property type="evidence" value="ECO:0007669"/>
    <property type="project" value="InterPro"/>
</dbReference>
<dbReference type="CDD" id="cd07042">
    <property type="entry name" value="STAS_SulP_like_sulfate_transporter"/>
    <property type="match status" value="1"/>
</dbReference>
<dbReference type="EMBL" id="FTLW01000001">
    <property type="protein sequence ID" value="SIP86450.1"/>
    <property type="molecule type" value="Genomic_DNA"/>
</dbReference>
<proteinExistence type="predicted"/>
<dbReference type="InterPro" id="IPR001902">
    <property type="entry name" value="SLC26A/SulP_fam"/>
</dbReference>
<gene>
    <name evidence="7" type="ORF">SAMN05421546_0040</name>
</gene>
<feature type="transmembrane region" description="Helical" evidence="5">
    <location>
        <begin position="378"/>
        <end position="407"/>
    </location>
</feature>
<evidence type="ECO:0000313" key="8">
    <source>
        <dbReference type="Proteomes" id="UP000241788"/>
    </source>
</evidence>
<evidence type="ECO:0000256" key="5">
    <source>
        <dbReference type="SAM" id="Phobius"/>
    </source>
</evidence>
<comment type="subcellular location">
    <subcellularLocation>
        <location evidence="1">Membrane</location>
        <topology evidence="1">Multi-pass membrane protein</topology>
    </subcellularLocation>
</comment>
<dbReference type="Pfam" id="PF00916">
    <property type="entry name" value="Sulfate_transp"/>
    <property type="match status" value="1"/>
</dbReference>
<evidence type="ECO:0000256" key="1">
    <source>
        <dbReference type="ARBA" id="ARBA00004141"/>
    </source>
</evidence>
<feature type="transmembrane region" description="Helical" evidence="5">
    <location>
        <begin position="328"/>
        <end position="358"/>
    </location>
</feature>
<dbReference type="GO" id="GO:0016020">
    <property type="term" value="C:membrane"/>
    <property type="evidence" value="ECO:0007669"/>
    <property type="project" value="UniProtKB-SubCell"/>
</dbReference>
<dbReference type="STRING" id="1604334.SAMN05421546_0040"/>
<dbReference type="OrthoDB" id="9769739at2"/>
<dbReference type="Gene3D" id="3.30.750.24">
    <property type="entry name" value="STAS domain"/>
    <property type="match status" value="1"/>
</dbReference>
<dbReference type="RefSeq" id="WP_076584479.1">
    <property type="nucleotide sequence ID" value="NZ_FTLW01000001.1"/>
</dbReference>
<dbReference type="PROSITE" id="PS50801">
    <property type="entry name" value="STAS"/>
    <property type="match status" value="1"/>
</dbReference>
<evidence type="ECO:0000256" key="2">
    <source>
        <dbReference type="ARBA" id="ARBA00022692"/>
    </source>
</evidence>
<feature type="domain" description="STAS" evidence="6">
    <location>
        <begin position="443"/>
        <end position="545"/>
    </location>
</feature>
<dbReference type="Pfam" id="PF01740">
    <property type="entry name" value="STAS"/>
    <property type="match status" value="1"/>
</dbReference>
<dbReference type="InterPro" id="IPR002645">
    <property type="entry name" value="STAS_dom"/>
</dbReference>
<evidence type="ECO:0000313" key="7">
    <source>
        <dbReference type="EMBL" id="SIP86450.1"/>
    </source>
</evidence>
<feature type="transmembrane region" description="Helical" evidence="5">
    <location>
        <begin position="171"/>
        <end position="191"/>
    </location>
</feature>